<proteinExistence type="predicted"/>
<feature type="compositionally biased region" description="Basic and acidic residues" evidence="1">
    <location>
        <begin position="20"/>
        <end position="32"/>
    </location>
</feature>
<dbReference type="Proteomes" id="UP000008694">
    <property type="component" value="Unassembled WGS sequence"/>
</dbReference>
<dbReference type="AlphaFoldDB" id="D7ML03"/>
<sequence>MEAEETKRQTTAEETEETNDGVHADDGRISEARRKRRRRRYAGDGKQKRKRSE</sequence>
<evidence type="ECO:0000256" key="1">
    <source>
        <dbReference type="SAM" id="MobiDB-lite"/>
    </source>
</evidence>
<dbReference type="Gramene" id="scaffold_801084.1">
    <property type="protein sequence ID" value="scaffold_801084.1"/>
    <property type="gene ID" value="scaffold_801084.1"/>
</dbReference>
<dbReference type="HOGENOM" id="CLU_3071442_0_0_1"/>
<name>D7ML03_ARALL</name>
<dbReference type="EMBL" id="GL348720">
    <property type="protein sequence ID" value="EFH41862.1"/>
    <property type="molecule type" value="Genomic_DNA"/>
</dbReference>
<reference evidence="3" key="1">
    <citation type="journal article" date="2011" name="Nat. Genet.">
        <title>The Arabidopsis lyrata genome sequence and the basis of rapid genome size change.</title>
        <authorList>
            <person name="Hu T.T."/>
            <person name="Pattyn P."/>
            <person name="Bakker E.G."/>
            <person name="Cao J."/>
            <person name="Cheng J.-F."/>
            <person name="Clark R.M."/>
            <person name="Fahlgren N."/>
            <person name="Fawcett J.A."/>
            <person name="Grimwood J."/>
            <person name="Gundlach H."/>
            <person name="Haberer G."/>
            <person name="Hollister J.D."/>
            <person name="Ossowski S."/>
            <person name="Ottilar R.P."/>
            <person name="Salamov A.A."/>
            <person name="Schneeberger K."/>
            <person name="Spannagl M."/>
            <person name="Wang X."/>
            <person name="Yang L."/>
            <person name="Nasrallah M.E."/>
            <person name="Bergelson J."/>
            <person name="Carrington J.C."/>
            <person name="Gaut B.S."/>
            <person name="Schmutz J."/>
            <person name="Mayer K.F.X."/>
            <person name="Van de Peer Y."/>
            <person name="Grigoriev I.V."/>
            <person name="Nordborg M."/>
            <person name="Weigel D."/>
            <person name="Guo Y.-L."/>
        </authorList>
    </citation>
    <scope>NUCLEOTIDE SEQUENCE [LARGE SCALE GENOMIC DNA]</scope>
    <source>
        <strain evidence="3">cv. MN47</strain>
    </source>
</reference>
<feature type="region of interest" description="Disordered" evidence="1">
    <location>
        <begin position="1"/>
        <end position="53"/>
    </location>
</feature>
<gene>
    <name evidence="2" type="ORF">ARALYDRAFT_917684</name>
</gene>
<evidence type="ECO:0000313" key="2">
    <source>
        <dbReference type="EMBL" id="EFH41862.1"/>
    </source>
</evidence>
<keyword evidence="3" id="KW-1185">Reference proteome</keyword>
<feature type="compositionally biased region" description="Basic and acidic residues" evidence="1">
    <location>
        <begin position="1"/>
        <end position="11"/>
    </location>
</feature>
<protein>
    <submittedName>
        <fullName evidence="2">Predicted protein</fullName>
    </submittedName>
</protein>
<accession>D7ML03</accession>
<evidence type="ECO:0000313" key="3">
    <source>
        <dbReference type="Proteomes" id="UP000008694"/>
    </source>
</evidence>
<organism evidence="3">
    <name type="scientific">Arabidopsis lyrata subsp. lyrata</name>
    <name type="common">Lyre-leaved rock-cress</name>
    <dbReference type="NCBI Taxonomy" id="81972"/>
    <lineage>
        <taxon>Eukaryota</taxon>
        <taxon>Viridiplantae</taxon>
        <taxon>Streptophyta</taxon>
        <taxon>Embryophyta</taxon>
        <taxon>Tracheophyta</taxon>
        <taxon>Spermatophyta</taxon>
        <taxon>Magnoliopsida</taxon>
        <taxon>eudicotyledons</taxon>
        <taxon>Gunneridae</taxon>
        <taxon>Pentapetalae</taxon>
        <taxon>rosids</taxon>
        <taxon>malvids</taxon>
        <taxon>Brassicales</taxon>
        <taxon>Brassicaceae</taxon>
        <taxon>Camelineae</taxon>
        <taxon>Arabidopsis</taxon>
    </lineage>
</organism>